<evidence type="ECO:0000313" key="2">
    <source>
        <dbReference type="EMBL" id="GMG55194.1"/>
    </source>
</evidence>
<name>A0ABQ6LE62_ASPOZ</name>
<dbReference type="EMBL" id="BSYB01000112">
    <property type="protein sequence ID" value="GMG55194.1"/>
    <property type="molecule type" value="Genomic_DNA"/>
</dbReference>
<protein>
    <submittedName>
        <fullName evidence="2">Unnamed protein product</fullName>
    </submittedName>
</protein>
<sequence length="236" mass="25307">MVVWLGGCALPTSDVRPQGSAASAENNPTSTLDAGNNILEPTVKVSVTKTDDQHVPPPGQTYSLSERPSTLGVPALPLSSTLTLLPSPSMPPPSQTYNNFVTNATADAIFTDSTATIRLFIVDVGAEKGGIDTEQSLFRPQFINAAPGDMVLFRFYGAYALYSSDFQDPCHAPRLSQNAVPTRDKIPSHQVSVQSTKPLWFSASLIDKPHLCNNETVFAVNPGNQKEDFLANASMI</sequence>
<evidence type="ECO:0000256" key="1">
    <source>
        <dbReference type="SAM" id="MobiDB-lite"/>
    </source>
</evidence>
<feature type="region of interest" description="Disordered" evidence="1">
    <location>
        <begin position="49"/>
        <end position="68"/>
    </location>
</feature>
<proteinExistence type="predicted"/>
<dbReference type="Proteomes" id="UP001165189">
    <property type="component" value="Unassembled WGS sequence"/>
</dbReference>
<reference evidence="2" key="1">
    <citation type="submission" date="2023-04" db="EMBL/GenBank/DDBJ databases">
        <title>Aspergillus oryzae var. brunneus NBRC 4377.</title>
        <authorList>
            <person name="Ichikawa N."/>
            <person name="Sato H."/>
            <person name="Tonouchi N."/>
        </authorList>
    </citation>
    <scope>NUCLEOTIDE SEQUENCE</scope>
    <source>
        <strain evidence="2">NBRC 4377</strain>
    </source>
</reference>
<comment type="caution">
    <text evidence="2">The sequence shown here is derived from an EMBL/GenBank/DDBJ whole genome shotgun (WGS) entry which is preliminary data.</text>
</comment>
<feature type="compositionally biased region" description="Polar residues" evidence="1">
    <location>
        <begin position="20"/>
        <end position="34"/>
    </location>
</feature>
<keyword evidence="3" id="KW-1185">Reference proteome</keyword>
<dbReference type="PANTHER" id="PTHR34883:SF16">
    <property type="entry name" value="RICH PROTEIN, PUTATIVE-RELATED"/>
    <property type="match status" value="1"/>
</dbReference>
<accession>A0ABQ6LE62</accession>
<dbReference type="InterPro" id="IPR052953">
    <property type="entry name" value="Ser-rich/MCO-related"/>
</dbReference>
<evidence type="ECO:0000313" key="3">
    <source>
        <dbReference type="Proteomes" id="UP001165189"/>
    </source>
</evidence>
<feature type="region of interest" description="Disordered" evidence="1">
    <location>
        <begin position="14"/>
        <end position="35"/>
    </location>
</feature>
<organism evidence="2 3">
    <name type="scientific">Aspergillus oryzae var. brunneus</name>
    <dbReference type="NCBI Taxonomy" id="332754"/>
    <lineage>
        <taxon>Eukaryota</taxon>
        <taxon>Fungi</taxon>
        <taxon>Dikarya</taxon>
        <taxon>Ascomycota</taxon>
        <taxon>Pezizomycotina</taxon>
        <taxon>Eurotiomycetes</taxon>
        <taxon>Eurotiomycetidae</taxon>
        <taxon>Eurotiales</taxon>
        <taxon>Aspergillaceae</taxon>
        <taxon>Aspergillus</taxon>
        <taxon>Aspergillus subgen. Circumdati</taxon>
    </lineage>
</organism>
<dbReference type="PANTHER" id="PTHR34883">
    <property type="entry name" value="SERINE-RICH PROTEIN, PUTATIVE-RELATED-RELATED"/>
    <property type="match status" value="1"/>
</dbReference>
<gene>
    <name evidence="2" type="ORF">Aory05_001338000</name>
</gene>